<feature type="domain" description="HNH nuclease" evidence="1">
    <location>
        <begin position="248"/>
        <end position="297"/>
    </location>
</feature>
<keyword evidence="4" id="KW-1185">Reference proteome</keyword>
<dbReference type="RefSeq" id="WP_261865767.1">
    <property type="nucleotide sequence ID" value="NZ_BRLF01000001.1"/>
</dbReference>
<dbReference type="Proteomes" id="UP001165145">
    <property type="component" value="Unassembled WGS sequence"/>
</dbReference>
<evidence type="ECO:0000313" key="3">
    <source>
        <dbReference type="EMBL" id="GLV68414.1"/>
    </source>
</evidence>
<dbReference type="EMBL" id="BRLF01000001">
    <property type="protein sequence ID" value="GKX46110.1"/>
    <property type="molecule type" value="Genomic_DNA"/>
</dbReference>
<evidence type="ECO:0000313" key="4">
    <source>
        <dbReference type="Proteomes" id="UP001058167"/>
    </source>
</evidence>
<name>A0AAI9KZ33_PECCC</name>
<organism evidence="3 5">
    <name type="scientific">Pectobacterium carotovorum subsp. carotovorum</name>
    <name type="common">Erwinia carotovora subsp. carotovora</name>
    <dbReference type="NCBI Taxonomy" id="555"/>
    <lineage>
        <taxon>Bacteria</taxon>
        <taxon>Pseudomonadati</taxon>
        <taxon>Pseudomonadota</taxon>
        <taxon>Gammaproteobacteria</taxon>
        <taxon>Enterobacterales</taxon>
        <taxon>Pectobacteriaceae</taxon>
        <taxon>Pectobacterium</taxon>
    </lineage>
</organism>
<evidence type="ECO:0000313" key="5">
    <source>
        <dbReference type="Proteomes" id="UP001165145"/>
    </source>
</evidence>
<reference evidence="3" key="2">
    <citation type="submission" date="2023-02" db="EMBL/GenBank/DDBJ databases">
        <title>Pectobacterium carotovorum subsp. carotovorum NBRC 12380.</title>
        <authorList>
            <person name="Ichikawa N."/>
            <person name="Sato H."/>
            <person name="Tonouchi N."/>
        </authorList>
    </citation>
    <scope>NUCLEOTIDE SEQUENCE</scope>
    <source>
        <strain evidence="3">NBRC 12380</strain>
    </source>
</reference>
<proteinExistence type="predicted"/>
<accession>A0AAI9KZ33</accession>
<dbReference type="AlphaFoldDB" id="A0AAI9KZ33"/>
<dbReference type="Proteomes" id="UP001058167">
    <property type="component" value="Unassembled WGS sequence"/>
</dbReference>
<comment type="caution">
    <text evidence="3">The sequence shown here is derived from an EMBL/GenBank/DDBJ whole genome shotgun (WGS) entry which is preliminary data.</text>
</comment>
<dbReference type="InterPro" id="IPR003615">
    <property type="entry name" value="HNH_nuc"/>
</dbReference>
<dbReference type="InterPro" id="IPR010373">
    <property type="entry name" value="DUF968"/>
</dbReference>
<sequence length="341" mass="38838">MRALLRAVTVPELGQVILRPGKELLSLFTGRVLVVSEPDELKEVPSGLLPSQEQQIANDPRWRSFLTNERVINAAGGTDSLIHWLNQSMACQRESEYHTKNFTTLKYGHSAIRLCWHCDNLVREHETPVLNELADRNAAEWVIHQSRTWLMLPEGHQITSHELSWWAVVKGVSDLLPQHAIRISLRMPAPEEMEGPQRECDIEWTTPVRDIIDERIERVKPVIRLVEDAEPPAGFMLRPKLQRMECEKYTKWVKSQQCACCGAPADDPHHVIGYGLSGMATKTHDLFVIPLCRRHHDELHRDVKAWEAEYGSQLLLLVQTLNRAFGIGAISIGKLKGVENE</sequence>
<evidence type="ECO:0000313" key="2">
    <source>
        <dbReference type="EMBL" id="GKX46110.1"/>
    </source>
</evidence>
<gene>
    <name evidence="3" type="ORF">Pcaca03_08580</name>
    <name evidence="2" type="ORF">SOASR016_08620</name>
</gene>
<dbReference type="SMART" id="SM00507">
    <property type="entry name" value="HNHc"/>
    <property type="match status" value="1"/>
</dbReference>
<reference evidence="2" key="1">
    <citation type="submission" date="2022-06" db="EMBL/GenBank/DDBJ databases">
        <title>Draft genome sequences of Pectobacterium carotovorum subsp. carotovorum str. NBRC12380.</title>
        <authorList>
            <person name="Wakabayashi Y."/>
            <person name="Kojima K."/>
        </authorList>
    </citation>
    <scope>NUCLEOTIDE SEQUENCE</scope>
    <source>
        <strain evidence="2">NBRC 12380</strain>
    </source>
</reference>
<evidence type="ECO:0000259" key="1">
    <source>
        <dbReference type="SMART" id="SM00507"/>
    </source>
</evidence>
<dbReference type="EMBL" id="BSRL01000001">
    <property type="protein sequence ID" value="GLV68414.1"/>
    <property type="molecule type" value="Genomic_DNA"/>
</dbReference>
<protein>
    <recommendedName>
        <fullName evidence="1">HNH nuclease domain-containing protein</fullName>
    </recommendedName>
</protein>
<dbReference type="Pfam" id="PF06147">
    <property type="entry name" value="DUF968"/>
    <property type="match status" value="1"/>
</dbReference>